<feature type="compositionally biased region" description="Basic residues" evidence="1">
    <location>
        <begin position="61"/>
        <end position="72"/>
    </location>
</feature>
<proteinExistence type="predicted"/>
<accession>A0A699WWH8</accession>
<protein>
    <submittedName>
        <fullName evidence="2">Uncharacterized protein</fullName>
    </submittedName>
</protein>
<name>A0A699WWH8_TANCI</name>
<feature type="non-terminal residue" evidence="2">
    <location>
        <position position="1"/>
    </location>
</feature>
<dbReference type="EMBL" id="BKCJ011749805">
    <property type="protein sequence ID" value="GFD49908.1"/>
    <property type="molecule type" value="Genomic_DNA"/>
</dbReference>
<dbReference type="AlphaFoldDB" id="A0A699WWH8"/>
<feature type="region of interest" description="Disordered" evidence="1">
    <location>
        <begin position="61"/>
        <end position="90"/>
    </location>
</feature>
<sequence length="114" mass="12098">CGAGFFQRLHRGVRRHVCLLPGAGAQLGGQPANSGRVVRLRLPHAQRGQSALAGRAARRAAHGRAHRGRRARVGPAAGFPRFRPHLRPGGQPGTGAAVRILLGHDFLLRGVVYA</sequence>
<reference evidence="2" key="1">
    <citation type="journal article" date="2019" name="Sci. Rep.">
        <title>Draft genome of Tanacetum cinerariifolium, the natural source of mosquito coil.</title>
        <authorList>
            <person name="Yamashiro T."/>
            <person name="Shiraishi A."/>
            <person name="Satake H."/>
            <person name="Nakayama K."/>
        </authorList>
    </citation>
    <scope>NUCLEOTIDE SEQUENCE</scope>
</reference>
<feature type="non-terminal residue" evidence="2">
    <location>
        <position position="114"/>
    </location>
</feature>
<evidence type="ECO:0000256" key="1">
    <source>
        <dbReference type="SAM" id="MobiDB-lite"/>
    </source>
</evidence>
<evidence type="ECO:0000313" key="2">
    <source>
        <dbReference type="EMBL" id="GFD49908.1"/>
    </source>
</evidence>
<organism evidence="2">
    <name type="scientific">Tanacetum cinerariifolium</name>
    <name type="common">Dalmatian daisy</name>
    <name type="synonym">Chrysanthemum cinerariifolium</name>
    <dbReference type="NCBI Taxonomy" id="118510"/>
    <lineage>
        <taxon>Eukaryota</taxon>
        <taxon>Viridiplantae</taxon>
        <taxon>Streptophyta</taxon>
        <taxon>Embryophyta</taxon>
        <taxon>Tracheophyta</taxon>
        <taxon>Spermatophyta</taxon>
        <taxon>Magnoliopsida</taxon>
        <taxon>eudicotyledons</taxon>
        <taxon>Gunneridae</taxon>
        <taxon>Pentapetalae</taxon>
        <taxon>asterids</taxon>
        <taxon>campanulids</taxon>
        <taxon>Asterales</taxon>
        <taxon>Asteraceae</taxon>
        <taxon>Asteroideae</taxon>
        <taxon>Anthemideae</taxon>
        <taxon>Anthemidinae</taxon>
        <taxon>Tanacetum</taxon>
    </lineage>
</organism>
<comment type="caution">
    <text evidence="2">The sequence shown here is derived from an EMBL/GenBank/DDBJ whole genome shotgun (WGS) entry which is preliminary data.</text>
</comment>
<gene>
    <name evidence="2" type="ORF">Tci_921877</name>
</gene>